<dbReference type="GO" id="GO:0030544">
    <property type="term" value="F:Hsp70 protein binding"/>
    <property type="evidence" value="ECO:0007669"/>
    <property type="project" value="InterPro"/>
</dbReference>
<feature type="compositionally biased region" description="Low complexity" evidence="5">
    <location>
        <begin position="369"/>
        <end position="387"/>
    </location>
</feature>
<accession>A0A6C0AGU6</accession>
<dbReference type="InterPro" id="IPR001623">
    <property type="entry name" value="DnaJ_domain"/>
</dbReference>
<name>A0A6C0AGU6_9ZZZZ</name>
<dbReference type="InterPro" id="IPR036869">
    <property type="entry name" value="J_dom_sf"/>
</dbReference>
<dbReference type="FunFam" id="2.60.260.20:FF:000003">
    <property type="entry name" value="DnaJ subfamily A member 2"/>
    <property type="match status" value="1"/>
</dbReference>
<dbReference type="PROSITE" id="PS00636">
    <property type="entry name" value="DNAJ_1"/>
    <property type="match status" value="1"/>
</dbReference>
<evidence type="ECO:0000313" key="7">
    <source>
        <dbReference type="EMBL" id="QHS78683.1"/>
    </source>
</evidence>
<dbReference type="SUPFAM" id="SSF46565">
    <property type="entry name" value="Chaperone J-domain"/>
    <property type="match status" value="1"/>
</dbReference>
<keyword evidence="1" id="KW-0479">Metal-binding</keyword>
<dbReference type="CDD" id="cd06257">
    <property type="entry name" value="DnaJ"/>
    <property type="match status" value="1"/>
</dbReference>
<dbReference type="PANTHER" id="PTHR43888">
    <property type="entry name" value="DNAJ-LIKE-2, ISOFORM A-RELATED"/>
    <property type="match status" value="1"/>
</dbReference>
<feature type="region of interest" description="Disordered" evidence="5">
    <location>
        <begin position="368"/>
        <end position="387"/>
    </location>
</feature>
<dbReference type="InterPro" id="IPR036410">
    <property type="entry name" value="HSP_DnaJ_Cys-rich_dom_sf"/>
</dbReference>
<keyword evidence="4" id="KW-0862">Zinc</keyword>
<dbReference type="GO" id="GO:0051082">
    <property type="term" value="F:unfolded protein binding"/>
    <property type="evidence" value="ECO:0007669"/>
    <property type="project" value="InterPro"/>
</dbReference>
<keyword evidence="2" id="KW-0677">Repeat</keyword>
<sequence length="387" mass="43799">MNFNHRRNQSNDDSLYKELGLSRQSSQSEIKKAYHKLALKKHPDKGGNVEEFKKIQGAYEILSDPEKRQQYDTYGLEGINEQNTPNFHGNDIFNMFFRGGHHSGMNNRRRTRRGKDVIHKIRVTLEDLYIGKKQKISLERKVIIGKSVSCDACNGTGVIRQIRNLGPGFRQEVQTPCDICRGVGSKAKIGSEKKIIELDIKPGSSNNERIIFKSLGNEAPGYTTGDVVFVLETKSHEIFARKGDNLFAKVRISLIEALTGVDFELKRLDGKKIRISTPSDTIISPNENGTLPLKVVKGEGMPLKSGIVWGDLIIAFVIEFPDKYYLQDDHKDILKNILPDPKHAIPFDNNEQKHRTLVDVDSKLDREINSNNSYNENDFENNGCTQS</sequence>
<dbReference type="Gene3D" id="1.10.287.110">
    <property type="entry name" value="DnaJ domain"/>
    <property type="match status" value="1"/>
</dbReference>
<proteinExistence type="predicted"/>
<reference evidence="7" key="1">
    <citation type="journal article" date="2020" name="Nature">
        <title>Giant virus diversity and host interactions through global metagenomics.</title>
        <authorList>
            <person name="Schulz F."/>
            <person name="Roux S."/>
            <person name="Paez-Espino D."/>
            <person name="Jungbluth S."/>
            <person name="Walsh D.A."/>
            <person name="Denef V.J."/>
            <person name="McMahon K.D."/>
            <person name="Konstantinidis K.T."/>
            <person name="Eloe-Fadrosh E.A."/>
            <person name="Kyrpides N.C."/>
            <person name="Woyke T."/>
        </authorList>
    </citation>
    <scope>NUCLEOTIDE SEQUENCE</scope>
    <source>
        <strain evidence="7">GVMAG-S-1024976-23</strain>
    </source>
</reference>
<dbReference type="SMART" id="SM00271">
    <property type="entry name" value="DnaJ"/>
    <property type="match status" value="1"/>
</dbReference>
<evidence type="ECO:0000256" key="3">
    <source>
        <dbReference type="ARBA" id="ARBA00022771"/>
    </source>
</evidence>
<dbReference type="InterPro" id="IPR002939">
    <property type="entry name" value="DnaJ_C"/>
</dbReference>
<dbReference type="InterPro" id="IPR044713">
    <property type="entry name" value="DNJA1/2-like"/>
</dbReference>
<evidence type="ECO:0000259" key="6">
    <source>
        <dbReference type="PROSITE" id="PS50076"/>
    </source>
</evidence>
<protein>
    <recommendedName>
        <fullName evidence="6">J domain-containing protein</fullName>
    </recommendedName>
</protein>
<dbReference type="GO" id="GO:0006457">
    <property type="term" value="P:protein folding"/>
    <property type="evidence" value="ECO:0007669"/>
    <property type="project" value="InterPro"/>
</dbReference>
<keyword evidence="3" id="KW-0863">Zinc-finger</keyword>
<dbReference type="SUPFAM" id="SSF49493">
    <property type="entry name" value="HSP40/DnaJ peptide-binding domain"/>
    <property type="match status" value="2"/>
</dbReference>
<dbReference type="PROSITE" id="PS50076">
    <property type="entry name" value="DNAJ_2"/>
    <property type="match status" value="1"/>
</dbReference>
<dbReference type="GO" id="GO:0008270">
    <property type="term" value="F:zinc ion binding"/>
    <property type="evidence" value="ECO:0007669"/>
    <property type="project" value="UniProtKB-KW"/>
</dbReference>
<dbReference type="CDD" id="cd10747">
    <property type="entry name" value="DnaJ_C"/>
    <property type="match status" value="1"/>
</dbReference>
<dbReference type="Gene3D" id="2.10.230.10">
    <property type="entry name" value="Heat shock protein DnaJ, cysteine-rich domain"/>
    <property type="match status" value="1"/>
</dbReference>
<evidence type="ECO:0000256" key="1">
    <source>
        <dbReference type="ARBA" id="ARBA00022723"/>
    </source>
</evidence>
<dbReference type="InterPro" id="IPR008971">
    <property type="entry name" value="HSP40/DnaJ_pept-bd"/>
</dbReference>
<dbReference type="InterPro" id="IPR018253">
    <property type="entry name" value="DnaJ_domain_CS"/>
</dbReference>
<evidence type="ECO:0000256" key="5">
    <source>
        <dbReference type="SAM" id="MobiDB-lite"/>
    </source>
</evidence>
<dbReference type="EMBL" id="MN740602">
    <property type="protein sequence ID" value="QHS78683.1"/>
    <property type="molecule type" value="Genomic_DNA"/>
</dbReference>
<dbReference type="Pfam" id="PF00226">
    <property type="entry name" value="DnaJ"/>
    <property type="match status" value="1"/>
</dbReference>
<dbReference type="Gene3D" id="2.60.260.20">
    <property type="entry name" value="Urease metallochaperone UreE, N-terminal domain"/>
    <property type="match status" value="2"/>
</dbReference>
<dbReference type="AlphaFoldDB" id="A0A6C0AGU6"/>
<evidence type="ECO:0000256" key="2">
    <source>
        <dbReference type="ARBA" id="ARBA00022737"/>
    </source>
</evidence>
<organism evidence="7">
    <name type="scientific">viral metagenome</name>
    <dbReference type="NCBI Taxonomy" id="1070528"/>
    <lineage>
        <taxon>unclassified sequences</taxon>
        <taxon>metagenomes</taxon>
        <taxon>organismal metagenomes</taxon>
    </lineage>
</organism>
<dbReference type="PRINTS" id="PR00625">
    <property type="entry name" value="JDOMAIN"/>
</dbReference>
<feature type="domain" description="J" evidence="6">
    <location>
        <begin position="14"/>
        <end position="75"/>
    </location>
</feature>
<dbReference type="Pfam" id="PF01556">
    <property type="entry name" value="DnaJ_C"/>
    <property type="match status" value="1"/>
</dbReference>
<evidence type="ECO:0000256" key="4">
    <source>
        <dbReference type="ARBA" id="ARBA00022833"/>
    </source>
</evidence>
<dbReference type="SUPFAM" id="SSF57938">
    <property type="entry name" value="DnaJ/Hsp40 cysteine-rich domain"/>
    <property type="match status" value="1"/>
</dbReference>